<dbReference type="InterPro" id="IPR001138">
    <property type="entry name" value="Zn2Cys6_DnaBD"/>
</dbReference>
<feature type="compositionally biased region" description="Polar residues" evidence="9">
    <location>
        <begin position="1339"/>
        <end position="1356"/>
    </location>
</feature>
<feature type="compositionally biased region" description="Low complexity" evidence="9">
    <location>
        <begin position="1357"/>
        <end position="1372"/>
    </location>
</feature>
<dbReference type="OrthoDB" id="191364at2759"/>
<evidence type="ECO:0000313" key="12">
    <source>
        <dbReference type="Proteomes" id="UP000664169"/>
    </source>
</evidence>
<gene>
    <name evidence="11" type="ORF">GOMPHAMPRED_003121</name>
</gene>
<feature type="compositionally biased region" description="Polar residues" evidence="9">
    <location>
        <begin position="1399"/>
        <end position="1408"/>
    </location>
</feature>
<keyword evidence="5" id="KW-0805">Transcription regulation</keyword>
<dbReference type="InterPro" id="IPR000073">
    <property type="entry name" value="AB_hydrolase_1"/>
</dbReference>
<comment type="similarity">
    <text evidence="2">Belongs to the AB hydrolase superfamily. MetX family.</text>
</comment>
<evidence type="ECO:0000256" key="4">
    <source>
        <dbReference type="ARBA" id="ARBA00022833"/>
    </source>
</evidence>
<evidence type="ECO:0000256" key="6">
    <source>
        <dbReference type="ARBA" id="ARBA00023125"/>
    </source>
</evidence>
<dbReference type="Gene3D" id="3.40.50.1820">
    <property type="entry name" value="alpha/beta hydrolase"/>
    <property type="match status" value="1"/>
</dbReference>
<dbReference type="GO" id="GO:0043565">
    <property type="term" value="F:sequence-specific DNA binding"/>
    <property type="evidence" value="ECO:0007669"/>
    <property type="project" value="TreeGrafter"/>
</dbReference>
<feature type="region of interest" description="Disordered" evidence="9">
    <location>
        <begin position="564"/>
        <end position="585"/>
    </location>
</feature>
<feature type="compositionally biased region" description="Low complexity" evidence="9">
    <location>
        <begin position="1601"/>
        <end position="1616"/>
    </location>
</feature>
<dbReference type="Proteomes" id="UP000664169">
    <property type="component" value="Unassembled WGS sequence"/>
</dbReference>
<dbReference type="CDD" id="cd12148">
    <property type="entry name" value="fungal_TF_MHR"/>
    <property type="match status" value="1"/>
</dbReference>
<dbReference type="InterPro" id="IPR029058">
    <property type="entry name" value="AB_hydrolase_fold"/>
</dbReference>
<dbReference type="GO" id="GO:0008270">
    <property type="term" value="F:zinc ion binding"/>
    <property type="evidence" value="ECO:0007669"/>
    <property type="project" value="InterPro"/>
</dbReference>
<dbReference type="Pfam" id="PF00561">
    <property type="entry name" value="Abhydrolase_1"/>
    <property type="match status" value="1"/>
</dbReference>
<dbReference type="EMBL" id="CAJPDQ010000002">
    <property type="protein sequence ID" value="CAF9905340.1"/>
    <property type="molecule type" value="Genomic_DNA"/>
</dbReference>
<dbReference type="GO" id="GO:0000981">
    <property type="term" value="F:DNA-binding transcription factor activity, RNA polymerase II-specific"/>
    <property type="evidence" value="ECO:0007669"/>
    <property type="project" value="InterPro"/>
</dbReference>
<evidence type="ECO:0000256" key="8">
    <source>
        <dbReference type="ARBA" id="ARBA00023242"/>
    </source>
</evidence>
<comment type="subcellular location">
    <subcellularLocation>
        <location evidence="1">Nucleus</location>
    </subcellularLocation>
</comment>
<dbReference type="CDD" id="cd00067">
    <property type="entry name" value="GAL4"/>
    <property type="match status" value="1"/>
</dbReference>
<dbReference type="HAMAP" id="MF_00296">
    <property type="entry name" value="MetX_acyltransf"/>
    <property type="match status" value="1"/>
</dbReference>
<keyword evidence="8" id="KW-0539">Nucleus</keyword>
<feature type="compositionally biased region" description="Basic and acidic residues" evidence="9">
    <location>
        <begin position="753"/>
        <end position="763"/>
    </location>
</feature>
<dbReference type="CDD" id="cd14723">
    <property type="entry name" value="ZIP_Ppr1"/>
    <property type="match status" value="1"/>
</dbReference>
<evidence type="ECO:0000256" key="2">
    <source>
        <dbReference type="ARBA" id="ARBA00006886"/>
    </source>
</evidence>
<name>A0A8H3EGS4_9LECA</name>
<evidence type="ECO:0000259" key="10">
    <source>
        <dbReference type="SMART" id="SM00906"/>
    </source>
</evidence>
<feature type="compositionally biased region" description="Polar residues" evidence="9">
    <location>
        <begin position="569"/>
        <end position="581"/>
    </location>
</feature>
<keyword evidence="7" id="KW-0804">Transcription</keyword>
<feature type="compositionally biased region" description="Polar residues" evidence="9">
    <location>
        <begin position="1373"/>
        <end position="1385"/>
    </location>
</feature>
<dbReference type="InterPro" id="IPR036864">
    <property type="entry name" value="Zn2-C6_fun-type_DNA-bd_sf"/>
</dbReference>
<evidence type="ECO:0000256" key="7">
    <source>
        <dbReference type="ARBA" id="ARBA00023163"/>
    </source>
</evidence>
<evidence type="ECO:0000256" key="5">
    <source>
        <dbReference type="ARBA" id="ARBA00023015"/>
    </source>
</evidence>
<dbReference type="GO" id="GO:0045944">
    <property type="term" value="P:positive regulation of transcription by RNA polymerase II"/>
    <property type="evidence" value="ECO:0007669"/>
    <property type="project" value="TreeGrafter"/>
</dbReference>
<protein>
    <recommendedName>
        <fullName evidence="10">Xylanolytic transcriptional activator regulatory domain-containing protein</fullName>
    </recommendedName>
</protein>
<dbReference type="PANTHER" id="PTHR47782:SF1">
    <property type="entry name" value="PYRIMIDINE PATHWAY REGULATORY PROTEIN 1"/>
    <property type="match status" value="1"/>
</dbReference>
<feature type="region of interest" description="Disordered" evidence="9">
    <location>
        <begin position="1601"/>
        <end position="1645"/>
    </location>
</feature>
<comment type="caution">
    <text evidence="11">The sequence shown here is derived from an EMBL/GenBank/DDBJ whole genome shotgun (WGS) entry which is preliminary data.</text>
</comment>
<sequence length="1660" mass="182185">MAPSPSVTQSIVRNIGSQPENPFVGLIPDQDIAVVPSFTLESGVTLRDVPIAYSKRGKLNADGTNAMVICHALTGSADVADWWGPLLGGRGRAFDTSRFFVVCLNSLGSPYGSASPVTARDGDISQGRYGPDFPLTTIRDDVNIHKLILDDLGVKQIAAVVGGSMGGMLVLEWAYLGKDYVRTIVPIATSSRHSAWGISWGEAQRQSIYCDPRYDDGYYSFEKPPSAGLGAARMAALLTYRSRDSFQSRFGRTTPDPSRRQDINGRTRPVTPSGDHWAIHNDGHRNGLGPRSSSTASTQDIDTAVIHITDPQFHGATPLNASMESMKEKSRAPTYFSAQSYLRYQGDKFVKRFDSNCYIAITRKLDTHDVSRGRVPIDDPHGIANALGLIEQPALVLGIESDGLFTFAEQEELAAGIPDSRLRKIDSPEGHDAFLLQFEQVNQHILEFFQEVLPEIINGPATDGLSEDGNTTNGVGVMTKSSVFGEAEIDDITAWLRKNRCDQKLPACSSCEKAKVKCVGIDPITKREIPRAYVYYLENRVSYLEDLLFSNGIPFAPVEDFDVGAPKNGKTTNHSPPQSDTGKPIDLEKTKKQEEQEKINKLVNNVGMVSVHGASDNRYLGSTSGISFARVVFAAVRSSISGSAGSTGMKDAAGGRMFGPPAVAGTTMRDSFFGLQSKPKFKKAPFPDKDLGTHLVYLYFEYANPQTPILHRGEFMALLDRTYALEEEKRSPRELYLLNIVYAIGAGVIYGENRETGPPRPDTKSPSPSTKRLKVASQQHQPEEYHAAAMEHLEFFLSAMPTSERPEGFGGSLEELQAVLLLASFALLRPVAPGLWYIIGVAVRLAVDLGLHYEDGTGIEDSVVGTELARGQDIVIQAAGASPIPVEPKEKGRRQWVRDLRRRLWWCVYSFDRLVSTCVGRPLGITDQVITTEFPSILDDTFITTSGFTAPPGTENGPSYKRVSYHFFRYRLLQSEILQVLQHRQAKQTRLRGQKRLDDYMHTNLSSPFLDKFENYFHWRKNIDQRLWDWLESAPTESQVATKYDPLFFELNYWQAIIMLYRQSLTAPVELNEPSPIDDINPPDERIEAEDDEEIFMKVATAGQKVLKIYYQLHRQRVVSYTFLSTHHLFMAGIAFLYAIWHSVNVRNSLTVDDVDYTVLAATTVLTSLTEKCPPADTCREAFERMARATVNMVLRTTGFANRLPLLDIPKPKRPRSASPNERSESNTSLSQFESKPGQQAYISTSAGERVPVYRAPARHFQLDPNIRELFPEDTLETQRFRTVRWSATAAGKTTNKNGVQVNTREAAQHRTTPMHSPASPAISDATNGPPTGDLANHQPMSQAMQSGNPRTIHAQSTSTASSTAIPGTPSSYSTYNLENNTPTTPMGPPASLHAPQTHHFQPQPTSSYHNPEIPLAALAEPGYHTHPQHISQTLQSYGPELDFLMNPTQAEMGSINTAYMATSGLSLGFDTNHDWNDGIAPDLFDGYWFRPGFAGNGSISGSSGLNAIIPGVSGQDMSMGEFSLSPKTNNESCMTDAFFVRRYDAGLGNGWPWRYASSGYLGSATTTTAAAAVITTTTTTTTTIATSTTTSTPWHDAASAVDTAPASASASASRPAPAPPVFSTPTPTTTTTSTPAANARMGAQVSERETNFLVCLVMK</sequence>
<evidence type="ECO:0000313" key="11">
    <source>
        <dbReference type="EMBL" id="CAF9905340.1"/>
    </source>
</evidence>
<evidence type="ECO:0000256" key="3">
    <source>
        <dbReference type="ARBA" id="ARBA00022723"/>
    </source>
</evidence>
<dbReference type="InterPro" id="IPR052202">
    <property type="entry name" value="Yeast_MetPath_Reg"/>
</dbReference>
<dbReference type="SUPFAM" id="SSF57701">
    <property type="entry name" value="Zn2/Cys6 DNA-binding domain"/>
    <property type="match status" value="1"/>
</dbReference>
<evidence type="ECO:0000256" key="9">
    <source>
        <dbReference type="SAM" id="MobiDB-lite"/>
    </source>
</evidence>
<reference evidence="11" key="1">
    <citation type="submission" date="2021-03" db="EMBL/GenBank/DDBJ databases">
        <authorList>
            <person name="Tagirdzhanova G."/>
        </authorList>
    </citation>
    <scope>NUCLEOTIDE SEQUENCE</scope>
</reference>
<dbReference type="Gene3D" id="4.10.240.10">
    <property type="entry name" value="Zn(2)-C6 fungal-type DNA-binding domain"/>
    <property type="match status" value="1"/>
</dbReference>
<feature type="compositionally biased region" description="Polar residues" evidence="9">
    <location>
        <begin position="764"/>
        <end position="780"/>
    </location>
</feature>
<proteinExistence type="inferred from homology"/>
<accession>A0A8H3EGS4</accession>
<organism evidence="11 12">
    <name type="scientific">Gomphillus americanus</name>
    <dbReference type="NCBI Taxonomy" id="1940652"/>
    <lineage>
        <taxon>Eukaryota</taxon>
        <taxon>Fungi</taxon>
        <taxon>Dikarya</taxon>
        <taxon>Ascomycota</taxon>
        <taxon>Pezizomycotina</taxon>
        <taxon>Lecanoromycetes</taxon>
        <taxon>OSLEUM clade</taxon>
        <taxon>Ostropomycetidae</taxon>
        <taxon>Ostropales</taxon>
        <taxon>Graphidaceae</taxon>
        <taxon>Gomphilloideae</taxon>
        <taxon>Gomphillus</taxon>
    </lineage>
</organism>
<dbReference type="PANTHER" id="PTHR47782">
    <property type="entry name" value="ZN(II)2CYS6 TRANSCRIPTION FACTOR (EUROFUNG)-RELATED"/>
    <property type="match status" value="1"/>
</dbReference>
<keyword evidence="4" id="KW-0862">Zinc</keyword>
<dbReference type="GO" id="GO:0005634">
    <property type="term" value="C:nucleus"/>
    <property type="evidence" value="ECO:0007669"/>
    <property type="project" value="UniProtKB-SubCell"/>
</dbReference>
<feature type="region of interest" description="Disordered" evidence="9">
    <location>
        <begin position="248"/>
        <end position="297"/>
    </location>
</feature>
<keyword evidence="12" id="KW-1185">Reference proteome</keyword>
<feature type="region of interest" description="Disordered" evidence="9">
    <location>
        <begin position="753"/>
        <end position="781"/>
    </location>
</feature>
<dbReference type="GO" id="GO:0006351">
    <property type="term" value="P:DNA-templated transcription"/>
    <property type="evidence" value="ECO:0007669"/>
    <property type="project" value="InterPro"/>
</dbReference>
<feature type="region of interest" description="Disordered" evidence="9">
    <location>
        <begin position="1206"/>
        <end position="1240"/>
    </location>
</feature>
<dbReference type="SUPFAM" id="SSF53474">
    <property type="entry name" value="alpha/beta-Hydrolases"/>
    <property type="match status" value="1"/>
</dbReference>
<dbReference type="SMART" id="SM00906">
    <property type="entry name" value="Fungal_trans"/>
    <property type="match status" value="1"/>
</dbReference>
<dbReference type="Pfam" id="PF00172">
    <property type="entry name" value="Zn_clus"/>
    <property type="match status" value="1"/>
</dbReference>
<dbReference type="NCBIfam" id="TIGR01392">
    <property type="entry name" value="homoserO_Ac_trn"/>
    <property type="match status" value="1"/>
</dbReference>
<feature type="region of interest" description="Disordered" evidence="9">
    <location>
        <begin position="1310"/>
        <end position="1408"/>
    </location>
</feature>
<dbReference type="InterPro" id="IPR007219">
    <property type="entry name" value="XnlR_reg_dom"/>
</dbReference>
<dbReference type="GO" id="GO:0016747">
    <property type="term" value="F:acyltransferase activity, transferring groups other than amino-acyl groups"/>
    <property type="evidence" value="ECO:0007669"/>
    <property type="project" value="InterPro"/>
</dbReference>
<evidence type="ECO:0000256" key="1">
    <source>
        <dbReference type="ARBA" id="ARBA00004123"/>
    </source>
</evidence>
<keyword evidence="3" id="KW-0479">Metal-binding</keyword>
<feature type="compositionally biased region" description="Polar residues" evidence="9">
    <location>
        <begin position="1218"/>
        <end position="1240"/>
    </location>
</feature>
<dbReference type="Pfam" id="PF04082">
    <property type="entry name" value="Fungal_trans"/>
    <property type="match status" value="1"/>
</dbReference>
<feature type="compositionally biased region" description="Low complexity" evidence="9">
    <location>
        <begin position="1624"/>
        <end position="1638"/>
    </location>
</feature>
<dbReference type="InterPro" id="IPR008220">
    <property type="entry name" value="HAT_MetX-like"/>
</dbReference>
<keyword evidence="6" id="KW-0238">DNA-binding</keyword>
<feature type="domain" description="Xylanolytic transcriptional activator regulatory" evidence="10">
    <location>
        <begin position="835"/>
        <end position="941"/>
    </location>
</feature>